<dbReference type="STRING" id="3818.A0A445BLA1"/>
<gene>
    <name evidence="8" type="ORF">Ahy_A09g045013</name>
</gene>
<keyword evidence="2" id="KW-0150">Chloroplast</keyword>
<keyword evidence="9" id="KW-1185">Reference proteome</keyword>
<evidence type="ECO:0000256" key="4">
    <source>
        <dbReference type="ARBA" id="ARBA00022664"/>
    </source>
</evidence>
<sequence length="157" mass="18719">MSHINELFENSFHVFWEGYLSNVRLNFLVVRRQILENSFLIEIVMKKLDTIVPIISLIRSLAKAKFCNILGHPISKPVWADSSDFDIIDRSYRIKYIIRLSCIKTLAHKHKRTLCAFLKRLDSEELIKEFFYRGRRDSFFNLSKIFVYFAEDSEMFI</sequence>
<accession>A0A445BLA1</accession>
<keyword evidence="6" id="KW-0694">RNA-binding</keyword>
<feature type="domain" description="Domain X" evidence="7">
    <location>
        <begin position="45"/>
        <end position="94"/>
    </location>
</feature>
<dbReference type="Proteomes" id="UP000289738">
    <property type="component" value="Chromosome A09"/>
</dbReference>
<proteinExistence type="predicted"/>
<dbReference type="PANTHER" id="PTHR34811">
    <property type="entry name" value="MATURASE K"/>
    <property type="match status" value="1"/>
</dbReference>
<dbReference type="GO" id="GO:0008033">
    <property type="term" value="P:tRNA processing"/>
    <property type="evidence" value="ECO:0007669"/>
    <property type="project" value="UniProtKB-KW"/>
</dbReference>
<evidence type="ECO:0000256" key="6">
    <source>
        <dbReference type="ARBA" id="ARBA00022884"/>
    </source>
</evidence>
<dbReference type="InterPro" id="IPR002866">
    <property type="entry name" value="Maturase_MatK"/>
</dbReference>
<dbReference type="GO" id="GO:0009507">
    <property type="term" value="C:chloroplast"/>
    <property type="evidence" value="ECO:0007669"/>
    <property type="project" value="UniProtKB-SubCell"/>
</dbReference>
<evidence type="ECO:0000259" key="7">
    <source>
        <dbReference type="Pfam" id="PF01348"/>
    </source>
</evidence>
<comment type="subcellular location">
    <subcellularLocation>
        <location evidence="1">Plastid</location>
        <location evidence="1">Chloroplast</location>
    </subcellularLocation>
</comment>
<keyword evidence="5" id="KW-0819">tRNA processing</keyword>
<reference evidence="8 9" key="1">
    <citation type="submission" date="2019-01" db="EMBL/GenBank/DDBJ databases">
        <title>Sequencing of cultivated peanut Arachis hypogaea provides insights into genome evolution and oil improvement.</title>
        <authorList>
            <person name="Chen X."/>
        </authorList>
    </citation>
    <scope>NUCLEOTIDE SEQUENCE [LARGE SCALE GENOMIC DNA]</scope>
    <source>
        <strain evidence="9">cv. Fuhuasheng</strain>
        <tissue evidence="8">Leaves</tissue>
    </source>
</reference>
<name>A0A445BLA1_ARAHY</name>
<comment type="caution">
    <text evidence="8">The sequence shown here is derived from an EMBL/GenBank/DDBJ whole genome shotgun (WGS) entry which is preliminary data.</text>
</comment>
<dbReference type="GO" id="GO:0003723">
    <property type="term" value="F:RNA binding"/>
    <property type="evidence" value="ECO:0007669"/>
    <property type="project" value="UniProtKB-KW"/>
</dbReference>
<keyword evidence="3" id="KW-0934">Plastid</keyword>
<keyword evidence="4" id="KW-0507">mRNA processing</keyword>
<dbReference type="InterPro" id="IPR024937">
    <property type="entry name" value="Domain_X"/>
</dbReference>
<dbReference type="Pfam" id="PF01348">
    <property type="entry name" value="Intron_maturas2"/>
    <property type="match status" value="1"/>
</dbReference>
<dbReference type="EMBL" id="SDMP01000009">
    <property type="protein sequence ID" value="RYR39462.1"/>
    <property type="molecule type" value="Genomic_DNA"/>
</dbReference>
<dbReference type="PANTHER" id="PTHR34811:SF1">
    <property type="entry name" value="MATURASE K"/>
    <property type="match status" value="1"/>
</dbReference>
<protein>
    <recommendedName>
        <fullName evidence="7">Domain X domain-containing protein</fullName>
    </recommendedName>
</protein>
<evidence type="ECO:0000256" key="1">
    <source>
        <dbReference type="ARBA" id="ARBA00004229"/>
    </source>
</evidence>
<evidence type="ECO:0000256" key="2">
    <source>
        <dbReference type="ARBA" id="ARBA00022528"/>
    </source>
</evidence>
<dbReference type="GO" id="GO:0006397">
    <property type="term" value="P:mRNA processing"/>
    <property type="evidence" value="ECO:0007669"/>
    <property type="project" value="UniProtKB-KW"/>
</dbReference>
<evidence type="ECO:0000256" key="5">
    <source>
        <dbReference type="ARBA" id="ARBA00022694"/>
    </source>
</evidence>
<evidence type="ECO:0000256" key="3">
    <source>
        <dbReference type="ARBA" id="ARBA00022640"/>
    </source>
</evidence>
<evidence type="ECO:0000313" key="9">
    <source>
        <dbReference type="Proteomes" id="UP000289738"/>
    </source>
</evidence>
<evidence type="ECO:0000313" key="8">
    <source>
        <dbReference type="EMBL" id="RYR39462.1"/>
    </source>
</evidence>
<organism evidence="8 9">
    <name type="scientific">Arachis hypogaea</name>
    <name type="common">Peanut</name>
    <dbReference type="NCBI Taxonomy" id="3818"/>
    <lineage>
        <taxon>Eukaryota</taxon>
        <taxon>Viridiplantae</taxon>
        <taxon>Streptophyta</taxon>
        <taxon>Embryophyta</taxon>
        <taxon>Tracheophyta</taxon>
        <taxon>Spermatophyta</taxon>
        <taxon>Magnoliopsida</taxon>
        <taxon>eudicotyledons</taxon>
        <taxon>Gunneridae</taxon>
        <taxon>Pentapetalae</taxon>
        <taxon>rosids</taxon>
        <taxon>fabids</taxon>
        <taxon>Fabales</taxon>
        <taxon>Fabaceae</taxon>
        <taxon>Papilionoideae</taxon>
        <taxon>50 kb inversion clade</taxon>
        <taxon>dalbergioids sensu lato</taxon>
        <taxon>Dalbergieae</taxon>
        <taxon>Pterocarpus clade</taxon>
        <taxon>Arachis</taxon>
    </lineage>
</organism>
<dbReference type="AlphaFoldDB" id="A0A445BLA1"/>